<keyword evidence="1" id="KW-0472">Membrane</keyword>
<gene>
    <name evidence="2" type="ORF">GA0074695_4313</name>
</gene>
<feature type="transmembrane region" description="Helical" evidence="1">
    <location>
        <begin position="64"/>
        <end position="82"/>
    </location>
</feature>
<organism evidence="2 3">
    <name type="scientific">Micromonospora viridifaciens</name>
    <dbReference type="NCBI Taxonomy" id="1881"/>
    <lineage>
        <taxon>Bacteria</taxon>
        <taxon>Bacillati</taxon>
        <taxon>Actinomycetota</taxon>
        <taxon>Actinomycetes</taxon>
        <taxon>Micromonosporales</taxon>
        <taxon>Micromonosporaceae</taxon>
        <taxon>Micromonospora</taxon>
    </lineage>
</organism>
<dbReference type="AlphaFoldDB" id="A0A1C4YI69"/>
<dbReference type="Proteomes" id="UP000198242">
    <property type="component" value="Chromosome I"/>
</dbReference>
<feature type="transmembrane region" description="Helical" evidence="1">
    <location>
        <begin position="31"/>
        <end position="52"/>
    </location>
</feature>
<keyword evidence="3" id="KW-1185">Reference proteome</keyword>
<feature type="transmembrane region" description="Helical" evidence="1">
    <location>
        <begin position="313"/>
        <end position="334"/>
    </location>
</feature>
<sequence length="394" mass="42716">MTNESRFLRLVERVGLRAPARRRQEGERHATWLELFFDLVFVLALAAVAGRLGPHASPRPPDAAIAFGLFALVQWAWVGQVFHDSRYDPDDAPHRLIVLAAMAGAGAIAAGVGDAPDTLLLPVGYLVVRGSVLVQYLRARISSRSAGEVTTIYFTGFGLAWLMWLASLAAPAHIRPAIWISAFGIELVTPWLGIRRLARFPVDTAHLPERIGQFTIILLGVSLTDMLAALRDHPPPRAIAAALVAFVMPASIWWIYTTFVTTRLALPRLRGGQAYAYLHLPYGAALLFLGWSLGQIVRLAASGAPALPLTLRLLLAAAIITWVLSGLALGWVSLRSLPRRRLAAALPCIALVAVIVATITRPVVLLILLAAALAGYAIITSHQIRAVAVREQRR</sequence>
<evidence type="ECO:0000313" key="3">
    <source>
        <dbReference type="Proteomes" id="UP000198242"/>
    </source>
</evidence>
<feature type="transmembrane region" description="Helical" evidence="1">
    <location>
        <begin position="119"/>
        <end position="137"/>
    </location>
</feature>
<name>A0A1C4YI69_MICVI</name>
<keyword evidence="1" id="KW-1133">Transmembrane helix</keyword>
<feature type="transmembrane region" description="Helical" evidence="1">
    <location>
        <begin position="341"/>
        <end position="359"/>
    </location>
</feature>
<feature type="transmembrane region" description="Helical" evidence="1">
    <location>
        <begin position="365"/>
        <end position="384"/>
    </location>
</feature>
<protein>
    <submittedName>
        <fullName evidence="2">Low temperature requirement protein LtrA</fullName>
    </submittedName>
</protein>
<keyword evidence="1" id="KW-0812">Transmembrane</keyword>
<feature type="transmembrane region" description="Helical" evidence="1">
    <location>
        <begin position="94"/>
        <end position="113"/>
    </location>
</feature>
<evidence type="ECO:0000256" key="1">
    <source>
        <dbReference type="SAM" id="Phobius"/>
    </source>
</evidence>
<reference evidence="3" key="1">
    <citation type="submission" date="2016-06" db="EMBL/GenBank/DDBJ databases">
        <authorList>
            <person name="Varghese N."/>
            <person name="Submissions Spin"/>
        </authorList>
    </citation>
    <scope>NUCLEOTIDE SEQUENCE [LARGE SCALE GENOMIC DNA]</scope>
    <source>
        <strain evidence="3">DSM 43909</strain>
    </source>
</reference>
<dbReference type="InterPro" id="IPR010640">
    <property type="entry name" value="Low_temperature_requirement_A"/>
</dbReference>
<feature type="transmembrane region" description="Helical" evidence="1">
    <location>
        <begin position="149"/>
        <end position="170"/>
    </location>
</feature>
<dbReference type="Pfam" id="PF06772">
    <property type="entry name" value="LtrA"/>
    <property type="match status" value="1"/>
</dbReference>
<feature type="transmembrane region" description="Helical" evidence="1">
    <location>
        <begin position="274"/>
        <end position="293"/>
    </location>
</feature>
<dbReference type="PANTHER" id="PTHR36840:SF1">
    <property type="entry name" value="BLL5714 PROTEIN"/>
    <property type="match status" value="1"/>
</dbReference>
<accession>A0A1C4YI69</accession>
<feature type="transmembrane region" description="Helical" evidence="1">
    <location>
        <begin position="237"/>
        <end position="262"/>
    </location>
</feature>
<dbReference type="PANTHER" id="PTHR36840">
    <property type="entry name" value="BLL5714 PROTEIN"/>
    <property type="match status" value="1"/>
</dbReference>
<feature type="transmembrane region" description="Helical" evidence="1">
    <location>
        <begin position="214"/>
        <end position="231"/>
    </location>
</feature>
<proteinExistence type="predicted"/>
<feature type="transmembrane region" description="Helical" evidence="1">
    <location>
        <begin position="176"/>
        <end position="194"/>
    </location>
</feature>
<dbReference type="EMBL" id="LT607411">
    <property type="protein sequence ID" value="SCF20414.1"/>
    <property type="molecule type" value="Genomic_DNA"/>
</dbReference>
<evidence type="ECO:0000313" key="2">
    <source>
        <dbReference type="EMBL" id="SCF20414.1"/>
    </source>
</evidence>